<dbReference type="PANTHER" id="PTHR30269:SF0">
    <property type="entry name" value="MEMBRANE TRANSPORTER PROTEIN YFCA-RELATED"/>
    <property type="match status" value="1"/>
</dbReference>
<dbReference type="Pfam" id="PF01925">
    <property type="entry name" value="TauE"/>
    <property type="match status" value="1"/>
</dbReference>
<organism evidence="9 10">
    <name type="scientific">Microbulbifer yueqingensis</name>
    <dbReference type="NCBI Taxonomy" id="658219"/>
    <lineage>
        <taxon>Bacteria</taxon>
        <taxon>Pseudomonadati</taxon>
        <taxon>Pseudomonadota</taxon>
        <taxon>Gammaproteobacteria</taxon>
        <taxon>Cellvibrionales</taxon>
        <taxon>Microbulbiferaceae</taxon>
        <taxon>Microbulbifer</taxon>
    </lineage>
</organism>
<feature type="transmembrane region" description="Helical" evidence="8">
    <location>
        <begin position="81"/>
        <end position="99"/>
    </location>
</feature>
<keyword evidence="3" id="KW-0813">Transport</keyword>
<feature type="transmembrane region" description="Helical" evidence="8">
    <location>
        <begin position="196"/>
        <end position="216"/>
    </location>
</feature>
<dbReference type="InterPro" id="IPR052017">
    <property type="entry name" value="TSUP"/>
</dbReference>
<keyword evidence="6 8" id="KW-1133">Transmembrane helix</keyword>
<name>A0A1G8VZW1_9GAMM</name>
<keyword evidence="7 8" id="KW-0472">Membrane</keyword>
<dbReference type="GO" id="GO:0005886">
    <property type="term" value="C:plasma membrane"/>
    <property type="evidence" value="ECO:0007669"/>
    <property type="project" value="UniProtKB-SubCell"/>
</dbReference>
<comment type="similarity">
    <text evidence="2 8">Belongs to the 4-toluene sulfonate uptake permease (TSUP) (TC 2.A.102) family.</text>
</comment>
<feature type="transmembrane region" description="Helical" evidence="8">
    <location>
        <begin position="144"/>
        <end position="175"/>
    </location>
</feature>
<feature type="transmembrane region" description="Helical" evidence="8">
    <location>
        <begin position="12"/>
        <end position="42"/>
    </location>
</feature>
<feature type="transmembrane region" description="Helical" evidence="8">
    <location>
        <begin position="236"/>
        <end position="253"/>
    </location>
</feature>
<feature type="transmembrane region" description="Helical" evidence="8">
    <location>
        <begin position="106"/>
        <end position="124"/>
    </location>
</feature>
<protein>
    <recommendedName>
        <fullName evidence="8">Probable membrane transporter protein</fullName>
    </recommendedName>
</protein>
<evidence type="ECO:0000256" key="4">
    <source>
        <dbReference type="ARBA" id="ARBA00022475"/>
    </source>
</evidence>
<dbReference type="PANTHER" id="PTHR30269">
    <property type="entry name" value="TRANSMEMBRANE PROTEIN YFCA"/>
    <property type="match status" value="1"/>
</dbReference>
<keyword evidence="4 8" id="KW-1003">Cell membrane</keyword>
<keyword evidence="5 8" id="KW-0812">Transmembrane</keyword>
<dbReference type="EMBL" id="FNFH01000001">
    <property type="protein sequence ID" value="SDJ71582.1"/>
    <property type="molecule type" value="Genomic_DNA"/>
</dbReference>
<dbReference type="OrthoDB" id="554695at2"/>
<evidence type="ECO:0000256" key="2">
    <source>
        <dbReference type="ARBA" id="ARBA00009142"/>
    </source>
</evidence>
<evidence type="ECO:0000256" key="8">
    <source>
        <dbReference type="RuleBase" id="RU363041"/>
    </source>
</evidence>
<accession>A0A1G8VZW1</accession>
<evidence type="ECO:0000313" key="9">
    <source>
        <dbReference type="EMBL" id="SDJ71582.1"/>
    </source>
</evidence>
<evidence type="ECO:0000256" key="6">
    <source>
        <dbReference type="ARBA" id="ARBA00022989"/>
    </source>
</evidence>
<comment type="subcellular location">
    <subcellularLocation>
        <location evidence="1 8">Cell membrane</location>
        <topology evidence="1 8">Multi-pass membrane protein</topology>
    </subcellularLocation>
</comment>
<evidence type="ECO:0000313" key="10">
    <source>
        <dbReference type="Proteomes" id="UP000199305"/>
    </source>
</evidence>
<dbReference type="AlphaFoldDB" id="A0A1G8VZW1"/>
<gene>
    <name evidence="9" type="ORF">SAMN05216212_0809</name>
</gene>
<dbReference type="InterPro" id="IPR002781">
    <property type="entry name" value="TM_pro_TauE-like"/>
</dbReference>
<keyword evidence="10" id="KW-1185">Reference proteome</keyword>
<evidence type="ECO:0000256" key="1">
    <source>
        <dbReference type="ARBA" id="ARBA00004651"/>
    </source>
</evidence>
<dbReference type="RefSeq" id="WP_091508561.1">
    <property type="nucleotide sequence ID" value="NZ_FNFH01000001.1"/>
</dbReference>
<evidence type="ECO:0000256" key="3">
    <source>
        <dbReference type="ARBA" id="ARBA00022448"/>
    </source>
</evidence>
<evidence type="ECO:0000256" key="7">
    <source>
        <dbReference type="ARBA" id="ARBA00023136"/>
    </source>
</evidence>
<dbReference type="Proteomes" id="UP000199305">
    <property type="component" value="Unassembled WGS sequence"/>
</dbReference>
<dbReference type="STRING" id="658219.SAMN05216212_0809"/>
<evidence type="ECO:0000256" key="5">
    <source>
        <dbReference type="ARBA" id="ARBA00022692"/>
    </source>
</evidence>
<sequence length="260" mass="26934">MAELGSELSLATYLILSAVAFAAGFISSIAGAGGMITLPALLWAGIPPLDALGTNKFQSVFGTLSSAINYFQKGHLDLRPLWPGLLAATAGAALGTWSVTRLGGELLEALLPILLIAIAVYFAISPRIADVDSRPRMGNGAFNLLVGGGIGFYGGFFGPGMGSFYALAFAALLGYNMRRATAHTKPLVLATNTTSMLIFMAGGHLLWGLALCMSAAQAVGARLGSNLVVARGARLVRPVIIIATIAVALRLLWDAWGNTA</sequence>
<reference evidence="10" key="1">
    <citation type="submission" date="2016-10" db="EMBL/GenBank/DDBJ databases">
        <authorList>
            <person name="Varghese N."/>
            <person name="Submissions S."/>
        </authorList>
    </citation>
    <scope>NUCLEOTIDE SEQUENCE [LARGE SCALE GENOMIC DNA]</scope>
    <source>
        <strain evidence="10">CGMCC 1.10658</strain>
    </source>
</reference>
<proteinExistence type="inferred from homology"/>